<keyword evidence="8" id="KW-0408">Iron</keyword>
<dbReference type="AlphaFoldDB" id="Q1D3A8"/>
<comment type="cofactor">
    <cofactor evidence="1">
        <name>pyridoxal 5'-phosphate</name>
        <dbReference type="ChEBI" id="CHEBI:597326"/>
    </cofactor>
</comment>
<sequence>MQTTPIRAKPEAGPAEQPFTYPHRREFIEPDWRRIPGFKDVSAADWENSVWQRKHTIKNLKELKATLGALLPDDLAESMERDQRERATMSLLVPPQMLNTMNLEDLWRDPVRRYMLPAYADRLTEWTNHPKASRDSLHEQDMWVVEGLTHRYPTKVLAEMLPTCPQYCGHCTRMDLVGNDVPQVSKHKFGIGPKDRYAQMLDYLRRTPTVRDVVVSGGDIANLPIQQLEPFVSSLMDIPNIRDIRLASKGLMAIPQHFLQDSVLQGLDRLAKKAVERGVDLALHTHVNHAQQLTPLVGKAVRKLLEMGFRDVRNQGVLLRGVNDSPQALLDLCFTLLDHAKILPYYFYMCDMIPNSEHWRLSVAQAQQLQHDIMGYMPGFATPRIVCDVPFVGKRWVHQVAEYDRERGISYWTKNYRTGIELNDADALSRKYEYFDPIDQLSEAGQAWWREQQKAA</sequence>
<evidence type="ECO:0000256" key="6">
    <source>
        <dbReference type="ARBA" id="ARBA00022723"/>
    </source>
</evidence>
<keyword evidence="5" id="KW-0949">S-adenosyl-L-methionine</keyword>
<dbReference type="KEGG" id="mxa:MXAN_4699"/>
<comment type="cofactor">
    <cofactor evidence="2">
        <name>[4Fe-4S] cluster</name>
        <dbReference type="ChEBI" id="CHEBI:49883"/>
    </cofactor>
</comment>
<keyword evidence="11" id="KW-1185">Reference proteome</keyword>
<dbReference type="GO" id="GO:0046872">
    <property type="term" value="F:metal ion binding"/>
    <property type="evidence" value="ECO:0007669"/>
    <property type="project" value="UniProtKB-KW"/>
</dbReference>
<dbReference type="EnsemblBacteria" id="ABF87763">
    <property type="protein sequence ID" value="ABF87763"/>
    <property type="gene ID" value="MXAN_4699"/>
</dbReference>
<evidence type="ECO:0000313" key="11">
    <source>
        <dbReference type="Proteomes" id="UP000002402"/>
    </source>
</evidence>
<proteinExistence type="inferred from homology"/>
<reference evidence="10 11" key="1">
    <citation type="journal article" date="2006" name="Proc. Natl. Acad. Sci. U.S.A.">
        <title>Evolution of sensory complexity recorded in a myxobacterial genome.</title>
        <authorList>
            <person name="Goldman B.S."/>
            <person name="Nierman W.C."/>
            <person name="Kaiser D."/>
            <person name="Slater S.C."/>
            <person name="Durkin A.S."/>
            <person name="Eisen J.A."/>
            <person name="Ronning C.M."/>
            <person name="Barbazuk W.B."/>
            <person name="Blanchard M."/>
            <person name="Field C."/>
            <person name="Halling C."/>
            <person name="Hinkle G."/>
            <person name="Iartchuk O."/>
            <person name="Kim H.S."/>
            <person name="Mackenzie C."/>
            <person name="Madupu R."/>
            <person name="Miller N."/>
            <person name="Shvartsbeyn A."/>
            <person name="Sullivan S.A."/>
            <person name="Vaudin M."/>
            <person name="Wiegand R."/>
            <person name="Kaplan H.B."/>
        </authorList>
    </citation>
    <scope>NUCLEOTIDE SEQUENCE [LARGE SCALE GENOMIC DNA]</scope>
    <source>
        <strain evidence="11">DK1622</strain>
    </source>
</reference>
<dbReference type="GO" id="GO:0051539">
    <property type="term" value="F:4 iron, 4 sulfur cluster binding"/>
    <property type="evidence" value="ECO:0007669"/>
    <property type="project" value="UniProtKB-KW"/>
</dbReference>
<evidence type="ECO:0000256" key="9">
    <source>
        <dbReference type="ARBA" id="ARBA00023014"/>
    </source>
</evidence>
<dbReference type="InterPro" id="IPR058240">
    <property type="entry name" value="rSAM_sf"/>
</dbReference>
<dbReference type="GO" id="GO:0003824">
    <property type="term" value="F:catalytic activity"/>
    <property type="evidence" value="ECO:0007669"/>
    <property type="project" value="InterPro"/>
</dbReference>
<evidence type="ECO:0000256" key="2">
    <source>
        <dbReference type="ARBA" id="ARBA00001966"/>
    </source>
</evidence>
<dbReference type="Gene3D" id="3.20.20.70">
    <property type="entry name" value="Aldolase class I"/>
    <property type="match status" value="1"/>
</dbReference>
<keyword evidence="7" id="KW-0663">Pyridoxal phosphate</keyword>
<dbReference type="PANTHER" id="PTHR30538:SF0">
    <property type="entry name" value="L-LYSINE 2,3-AMINOMUTASE AQ_1632-RELATED"/>
    <property type="match status" value="1"/>
</dbReference>
<dbReference type="InterPro" id="IPR003739">
    <property type="entry name" value="Lys_aminomutase/Glu_NH3_mut"/>
</dbReference>
<keyword evidence="6" id="KW-0479">Metal-binding</keyword>
<organism evidence="10 11">
    <name type="scientific">Myxococcus xanthus (strain DK1622)</name>
    <dbReference type="NCBI Taxonomy" id="246197"/>
    <lineage>
        <taxon>Bacteria</taxon>
        <taxon>Pseudomonadati</taxon>
        <taxon>Myxococcota</taxon>
        <taxon>Myxococcia</taxon>
        <taxon>Myxococcales</taxon>
        <taxon>Cystobacterineae</taxon>
        <taxon>Myxococcaceae</taxon>
        <taxon>Myxococcus</taxon>
    </lineage>
</organism>
<evidence type="ECO:0000256" key="3">
    <source>
        <dbReference type="ARBA" id="ARBA00008703"/>
    </source>
</evidence>
<evidence type="ECO:0000256" key="4">
    <source>
        <dbReference type="ARBA" id="ARBA00022485"/>
    </source>
</evidence>
<evidence type="ECO:0000256" key="8">
    <source>
        <dbReference type="ARBA" id="ARBA00023004"/>
    </source>
</evidence>
<comment type="similarity">
    <text evidence="3">Belongs to the radical SAM superfamily. KamA family.</text>
</comment>
<dbReference type="RefSeq" id="WP_011554690.1">
    <property type="nucleotide sequence ID" value="NC_008095.1"/>
</dbReference>
<dbReference type="SFLD" id="SFLDS00029">
    <property type="entry name" value="Radical_SAM"/>
    <property type="match status" value="1"/>
</dbReference>
<evidence type="ECO:0000256" key="1">
    <source>
        <dbReference type="ARBA" id="ARBA00001933"/>
    </source>
</evidence>
<evidence type="ECO:0000256" key="5">
    <source>
        <dbReference type="ARBA" id="ARBA00022691"/>
    </source>
</evidence>
<gene>
    <name evidence="10" type="ordered locus">MXAN_4699</name>
</gene>
<accession>Q1D3A8</accession>
<dbReference type="Gene3D" id="6.10.140.1170">
    <property type="match status" value="1"/>
</dbReference>
<protein>
    <submittedName>
        <fullName evidence="10">L-lysine 2,3-aminomutase</fullName>
    </submittedName>
</protein>
<keyword evidence="9" id="KW-0411">Iron-sulfur</keyword>
<dbReference type="eggNOG" id="COG1509">
    <property type="taxonomic scope" value="Bacteria"/>
</dbReference>
<dbReference type="OrthoDB" id="9768064at2"/>
<dbReference type="PANTHER" id="PTHR30538">
    <property type="entry name" value="LYSINE 2,3-AMINOMUTASE-RELATED"/>
    <property type="match status" value="1"/>
</dbReference>
<keyword evidence="4" id="KW-0004">4Fe-4S</keyword>
<evidence type="ECO:0000313" key="10">
    <source>
        <dbReference type="EMBL" id="ABF87763.1"/>
    </source>
</evidence>
<dbReference type="InterPro" id="IPR007197">
    <property type="entry name" value="rSAM"/>
</dbReference>
<dbReference type="HOGENOM" id="CLU_032161_1_1_7"/>
<dbReference type="STRING" id="246197.MXAN_4699"/>
<dbReference type="Proteomes" id="UP000002402">
    <property type="component" value="Chromosome"/>
</dbReference>
<dbReference type="GeneID" id="41361999"/>
<evidence type="ECO:0000256" key="7">
    <source>
        <dbReference type="ARBA" id="ARBA00022898"/>
    </source>
</evidence>
<dbReference type="EMBL" id="CP000113">
    <property type="protein sequence ID" value="ABF87763.1"/>
    <property type="molecule type" value="Genomic_DNA"/>
</dbReference>
<dbReference type="InterPro" id="IPR013785">
    <property type="entry name" value="Aldolase_TIM"/>
</dbReference>
<dbReference type="SUPFAM" id="SSF102114">
    <property type="entry name" value="Radical SAM enzymes"/>
    <property type="match status" value="1"/>
</dbReference>
<dbReference type="SFLD" id="SFLDG01070">
    <property type="entry name" value="PLP-dependent"/>
    <property type="match status" value="1"/>
</dbReference>
<name>Q1D3A8_MYXXD</name>